<feature type="transmembrane region" description="Helical" evidence="5">
    <location>
        <begin position="258"/>
        <end position="283"/>
    </location>
</feature>
<evidence type="ECO:0000313" key="6">
    <source>
        <dbReference type="EMBL" id="THD24940.1"/>
    </source>
</evidence>
<dbReference type="Proteomes" id="UP000230066">
    <property type="component" value="Unassembled WGS sequence"/>
</dbReference>
<reference evidence="6" key="1">
    <citation type="submission" date="2019-03" db="EMBL/GenBank/DDBJ databases">
        <title>Improved annotation for the trematode Fasciola hepatica.</title>
        <authorList>
            <person name="Choi Y.-J."/>
            <person name="Martin J."/>
            <person name="Mitreva M."/>
        </authorList>
    </citation>
    <scope>NUCLEOTIDE SEQUENCE [LARGE SCALE GENOMIC DNA]</scope>
</reference>
<keyword evidence="4 5" id="KW-0472">Membrane</keyword>
<accession>A0A4E0S1Q5</accession>
<feature type="transmembrane region" description="Helical" evidence="5">
    <location>
        <begin position="89"/>
        <end position="110"/>
    </location>
</feature>
<name>A0A4E0S1Q5_FASHE</name>
<evidence type="ECO:0008006" key="8">
    <source>
        <dbReference type="Google" id="ProtNLM"/>
    </source>
</evidence>
<dbReference type="Gene3D" id="1.10.1450.10">
    <property type="entry name" value="Tetraspanin"/>
    <property type="match status" value="1"/>
</dbReference>
<dbReference type="EMBL" id="JXXN02001362">
    <property type="protein sequence ID" value="THD24940.1"/>
    <property type="molecule type" value="Genomic_DNA"/>
</dbReference>
<evidence type="ECO:0000256" key="4">
    <source>
        <dbReference type="ARBA" id="ARBA00023136"/>
    </source>
</evidence>
<evidence type="ECO:0000256" key="2">
    <source>
        <dbReference type="ARBA" id="ARBA00022692"/>
    </source>
</evidence>
<proteinExistence type="predicted"/>
<protein>
    <recommendedName>
        <fullName evidence="8">Tetraspanin</fullName>
    </recommendedName>
</protein>
<evidence type="ECO:0000256" key="5">
    <source>
        <dbReference type="SAM" id="Phobius"/>
    </source>
</evidence>
<organism evidence="6 7">
    <name type="scientific">Fasciola hepatica</name>
    <name type="common">Liver fluke</name>
    <dbReference type="NCBI Taxonomy" id="6192"/>
    <lineage>
        <taxon>Eukaryota</taxon>
        <taxon>Metazoa</taxon>
        <taxon>Spiralia</taxon>
        <taxon>Lophotrochozoa</taxon>
        <taxon>Platyhelminthes</taxon>
        <taxon>Trematoda</taxon>
        <taxon>Digenea</taxon>
        <taxon>Plagiorchiida</taxon>
        <taxon>Echinostomata</taxon>
        <taxon>Echinostomatoidea</taxon>
        <taxon>Fasciolidae</taxon>
        <taxon>Fasciola</taxon>
    </lineage>
</organism>
<evidence type="ECO:0000313" key="7">
    <source>
        <dbReference type="Proteomes" id="UP000230066"/>
    </source>
</evidence>
<evidence type="ECO:0000256" key="3">
    <source>
        <dbReference type="ARBA" id="ARBA00022989"/>
    </source>
</evidence>
<dbReference type="Pfam" id="PF00335">
    <property type="entry name" value="Tetraspanin"/>
    <property type="match status" value="1"/>
</dbReference>
<feature type="transmembrane region" description="Helical" evidence="5">
    <location>
        <begin position="117"/>
        <end position="140"/>
    </location>
</feature>
<dbReference type="CDD" id="cd03127">
    <property type="entry name" value="tetraspanin_LEL"/>
    <property type="match status" value="1"/>
</dbReference>
<feature type="transmembrane region" description="Helical" evidence="5">
    <location>
        <begin position="50"/>
        <end position="69"/>
    </location>
</feature>
<keyword evidence="2 5" id="KW-0812">Transmembrane</keyword>
<dbReference type="SUPFAM" id="SSF48652">
    <property type="entry name" value="Tetraspanin"/>
    <property type="match status" value="1"/>
</dbReference>
<dbReference type="InterPro" id="IPR018499">
    <property type="entry name" value="Tetraspanin/Peripherin"/>
</dbReference>
<dbReference type="AlphaFoldDB" id="A0A4E0S1Q5"/>
<keyword evidence="7" id="KW-1185">Reference proteome</keyword>
<gene>
    <name evidence="6" type="ORF">D915_004329</name>
</gene>
<keyword evidence="3 5" id="KW-1133">Transmembrane helix</keyword>
<sequence length="311" mass="34029">MSLDPTGPRESFPLRFAMPKGVNFNHSSNPDAPESSVSARIQLWSSITNGVLIASAITVILATSVVYIHQPWLKLTNAVHSIISANVTLGLLLVLSTISLLLGSVGLYTIRNRSTLILGLQIFALILLAMLEVGVLYGFLSHWLTNLTVGVTYAVQTFRPGSPGQDDIAAIQTGLHCCGRESYKDYYIANEEIPFGYVPFSCCNTQIHDTEACQNASLTTLKGRIGKAPNSYMVPDQLVVPKHMAFGGGCYSSLQEKILPYVLVLFAVLLTFNLLTTITNSVYLHLTSKFENQAIQLADDRFRTDPLQDSE</sequence>
<dbReference type="GO" id="GO:0016020">
    <property type="term" value="C:membrane"/>
    <property type="evidence" value="ECO:0007669"/>
    <property type="project" value="UniProtKB-SubCell"/>
</dbReference>
<evidence type="ECO:0000256" key="1">
    <source>
        <dbReference type="ARBA" id="ARBA00004141"/>
    </source>
</evidence>
<comment type="caution">
    <text evidence="6">The sequence shown here is derived from an EMBL/GenBank/DDBJ whole genome shotgun (WGS) entry which is preliminary data.</text>
</comment>
<comment type="subcellular location">
    <subcellularLocation>
        <location evidence="1">Membrane</location>
        <topology evidence="1">Multi-pass membrane protein</topology>
    </subcellularLocation>
</comment>
<dbReference type="InterPro" id="IPR008952">
    <property type="entry name" value="Tetraspanin_EC2_sf"/>
</dbReference>